<keyword evidence="5" id="KW-0521">NADP</keyword>
<dbReference type="InterPro" id="IPR052206">
    <property type="entry name" value="Retinol_saturase"/>
</dbReference>
<evidence type="ECO:0000256" key="6">
    <source>
        <dbReference type="ARBA" id="ARBA00023027"/>
    </source>
</evidence>
<evidence type="ECO:0000256" key="7">
    <source>
        <dbReference type="SAM" id="SignalP"/>
    </source>
</evidence>
<keyword evidence="3 7" id="KW-0732">Signal</keyword>
<keyword evidence="2" id="KW-0285">Flavoprotein</keyword>
<sequence>MGLVSPSTALLLLVVWVIWKALKYLLAESSPNPFQEVVKSKVKPKILDQKKRDAVLKQGFSEDKVPKDLDAIVIGSGIGGLSSAAILAKAGKKVLVLEQHDQAGGCCHTFIEKGYEFDVGIHYIGEMTYQSISKTFVDQITDGQLEWEPLDDAYDEVIFAEKNQEPRRYDVVSGEGKWKEYLIGKFPEEADNIRRFFKLVDEVTDGNKNYMVVKFIPLWAVWLLEKTGLINYFTGFYKWNKKTCREVVSEVTQNQELRDIFCYCFGDYGTPPSKAGFPMQALLISHFGKGSSYPVGGASEIAFHIIPVIEAVGGKVLVRAEVSQIMTDSSGVVYGVEVKKGTEVVKVTAPIIISDAGLYNTFENLLPTDIAATSRLWEMTKTAQHGPGCLSVFVGLDCDEEQLEILHRRNAWVYTANDIDKLFLNYMKLSREEGLDADIPLLFISFPSTKDPEWKKKYPGKTTMAIVTLMPYEWVSEWNDNRVKKRGDEYEVVKKAFGHKAVEQACQLFPSMRDHIDYVSVGTPVSNNYYLGTSPWGDLRPGPHQREVLSVEQCHPQSQDRHSRLRRHPRLSCGAVNAAKRTEMRKRSSGLFLTGQDVCSCGFAGALFGGLFSAWAVLERNVMTDLVKIHKATKKTQ</sequence>
<evidence type="ECO:0000256" key="3">
    <source>
        <dbReference type="ARBA" id="ARBA00022729"/>
    </source>
</evidence>
<reference evidence="8" key="1">
    <citation type="submission" date="2020-07" db="EMBL/GenBank/DDBJ databases">
        <title>The High-quality genome of the commercially important snow crab, Chionoecetes opilio.</title>
        <authorList>
            <person name="Jeong J.-H."/>
            <person name="Ryu S."/>
        </authorList>
    </citation>
    <scope>NUCLEOTIDE SEQUENCE</scope>
    <source>
        <strain evidence="8">MADBK_172401_WGS</strain>
        <tissue evidence="8">Digestive gland</tissue>
    </source>
</reference>
<dbReference type="PANTHER" id="PTHR46091:SF3">
    <property type="entry name" value="AMINE OXIDASE DOMAIN-CONTAINING PROTEIN"/>
    <property type="match status" value="1"/>
</dbReference>
<evidence type="ECO:0000313" key="8">
    <source>
        <dbReference type="EMBL" id="KAG0715457.1"/>
    </source>
</evidence>
<keyword evidence="9" id="KW-1185">Reference proteome</keyword>
<comment type="caution">
    <text evidence="8">The sequence shown here is derived from an EMBL/GenBank/DDBJ whole genome shotgun (WGS) entry which is preliminary data.</text>
</comment>
<dbReference type="Gene3D" id="3.50.50.60">
    <property type="entry name" value="FAD/NAD(P)-binding domain"/>
    <property type="match status" value="2"/>
</dbReference>
<dbReference type="AlphaFoldDB" id="A0A8J5CPN3"/>
<dbReference type="PANTHER" id="PTHR46091">
    <property type="entry name" value="BLR7054 PROTEIN"/>
    <property type="match status" value="1"/>
</dbReference>
<dbReference type="Pfam" id="PF13450">
    <property type="entry name" value="NAD_binding_8"/>
    <property type="match status" value="1"/>
</dbReference>
<comment type="similarity">
    <text evidence="1">Belongs to the carotenoid/retinoid oxidoreductase family. CrtISO subfamily.</text>
</comment>
<proteinExistence type="inferred from homology"/>
<feature type="signal peptide" evidence="7">
    <location>
        <begin position="1"/>
        <end position="27"/>
    </location>
</feature>
<organism evidence="8 9">
    <name type="scientific">Chionoecetes opilio</name>
    <name type="common">Atlantic snow crab</name>
    <name type="synonym">Cancer opilio</name>
    <dbReference type="NCBI Taxonomy" id="41210"/>
    <lineage>
        <taxon>Eukaryota</taxon>
        <taxon>Metazoa</taxon>
        <taxon>Ecdysozoa</taxon>
        <taxon>Arthropoda</taxon>
        <taxon>Crustacea</taxon>
        <taxon>Multicrustacea</taxon>
        <taxon>Malacostraca</taxon>
        <taxon>Eumalacostraca</taxon>
        <taxon>Eucarida</taxon>
        <taxon>Decapoda</taxon>
        <taxon>Pleocyemata</taxon>
        <taxon>Brachyura</taxon>
        <taxon>Eubrachyura</taxon>
        <taxon>Majoidea</taxon>
        <taxon>Majidae</taxon>
        <taxon>Chionoecetes</taxon>
    </lineage>
</organism>
<evidence type="ECO:0000256" key="2">
    <source>
        <dbReference type="ARBA" id="ARBA00022630"/>
    </source>
</evidence>
<keyword evidence="4" id="KW-0274">FAD</keyword>
<evidence type="ECO:0000313" key="9">
    <source>
        <dbReference type="Proteomes" id="UP000770661"/>
    </source>
</evidence>
<evidence type="ECO:0000256" key="4">
    <source>
        <dbReference type="ARBA" id="ARBA00022827"/>
    </source>
</evidence>
<dbReference type="SUPFAM" id="SSF51905">
    <property type="entry name" value="FAD/NAD(P)-binding domain"/>
    <property type="match status" value="1"/>
</dbReference>
<gene>
    <name evidence="8" type="primary">retsat</name>
    <name evidence="8" type="ORF">GWK47_011886</name>
</gene>
<protein>
    <submittedName>
        <fullName evidence="8">Putative all-trans-retinol 13,14-reductase</fullName>
    </submittedName>
</protein>
<dbReference type="Proteomes" id="UP000770661">
    <property type="component" value="Unassembled WGS sequence"/>
</dbReference>
<accession>A0A8J5CPN3</accession>
<evidence type="ECO:0000256" key="5">
    <source>
        <dbReference type="ARBA" id="ARBA00022857"/>
    </source>
</evidence>
<name>A0A8J5CPN3_CHIOP</name>
<dbReference type="OrthoDB" id="38045at2759"/>
<dbReference type="InterPro" id="IPR036188">
    <property type="entry name" value="FAD/NAD-bd_sf"/>
</dbReference>
<feature type="chain" id="PRO_5035183097" evidence="7">
    <location>
        <begin position="28"/>
        <end position="637"/>
    </location>
</feature>
<keyword evidence="6" id="KW-0520">NAD</keyword>
<evidence type="ECO:0000256" key="1">
    <source>
        <dbReference type="ARBA" id="ARBA00005855"/>
    </source>
</evidence>
<dbReference type="EMBL" id="JACEEZ010019687">
    <property type="protein sequence ID" value="KAG0715457.1"/>
    <property type="molecule type" value="Genomic_DNA"/>
</dbReference>